<feature type="domain" description="DUF2779" evidence="1">
    <location>
        <begin position="380"/>
        <end position="526"/>
    </location>
</feature>
<proteinExistence type="predicted"/>
<sequence length="625" mass="73886">MEKINFSHYFRLHTRQKYFIWNSLDSIYLENIDLEEENLGDIVWDFDSLADEVTNFSELHINIFKDFSAKFHSFIKDKFSDKKICLVYKVKINDKISQTLDFYKSGQCDIIFNPAFGYEHASANPSVFFVFDKKISILKLSTSTKVKDYLRANWDFWITTYALREISGDFNPIEKFSYFLLDTVESPIKNKTVFCETFWLSMNKGVKTPSKADREGLNAFLAKKIAKQYGFTLAEYSDSNFLEQNKIIKNLFGNKIEKISNTKTKKITKMVPIKTAIKEIIEAKKIKEFSPPIDIDNGNFEKNPDFNSLISIFYPKLAGISGILLKAKNALSLIKNEEELFILEKNSYWFNFFQKNNFILINEIEKLNEFLNNFKNNKIVWYDFEAFSLPFPPIDYVQPFQQIVSQVSIIVTENGKILPQDFSETNLIFDPKNYTWKNFCEIIDKIYLENADFYVVFNKSYELTRLKEMVEIIFKNYLKEMPHHLAVEKIQKYQLKIDKIIEKTLDLKDPFAKYWIVVSDLKGFYSIKKIENFINKYEYKLEHLIVPYKQLAVKNGLEAMVHSIDRYFDFIGDNEWEKTKKNLQLYCQNDVIAMIMVYDFLNFVRENLNKKENISLIETQKVTLF</sequence>
<name>A0ABM6PQT9_9BACT</name>
<dbReference type="RefSeq" id="WP_099451854.1">
    <property type="nucleotide sequence ID" value="NZ_CP024161.1"/>
</dbReference>
<keyword evidence="3" id="KW-1185">Reference proteome</keyword>
<accession>A0ABM6PQT9</accession>
<dbReference type="Pfam" id="PF11074">
    <property type="entry name" value="DUF2779"/>
    <property type="match status" value="1"/>
</dbReference>
<evidence type="ECO:0000259" key="1">
    <source>
        <dbReference type="Pfam" id="PF11074"/>
    </source>
</evidence>
<protein>
    <recommendedName>
        <fullName evidence="1">DUF2779 domain-containing protein</fullName>
    </recommendedName>
</protein>
<evidence type="ECO:0000313" key="3">
    <source>
        <dbReference type="Proteomes" id="UP000224629"/>
    </source>
</evidence>
<dbReference type="NCBIfam" id="NF045869">
    <property type="entry name" value="UU173_fam"/>
    <property type="match status" value="1"/>
</dbReference>
<reference evidence="2" key="1">
    <citation type="submission" date="2017-10" db="EMBL/GenBank/DDBJ databases">
        <title>Genome-wide analysis of the first isolated strain mycoplasma dispar GS01.</title>
        <authorList>
            <person name="Hao H."/>
            <person name="Chen S."/>
            <person name="Zhao P."/>
            <person name="Chu Y."/>
            <person name="Liu Y."/>
        </authorList>
    </citation>
    <scope>NUCLEOTIDE SEQUENCE [LARGE SCALE GENOMIC DNA]</scope>
    <source>
        <strain evidence="2">GS01</strain>
    </source>
</reference>
<organism evidence="2 3">
    <name type="scientific">Mesomycoplasma dispar</name>
    <dbReference type="NCBI Taxonomy" id="86660"/>
    <lineage>
        <taxon>Bacteria</taxon>
        <taxon>Bacillati</taxon>
        <taxon>Mycoplasmatota</taxon>
        <taxon>Mycoplasmoidales</taxon>
        <taxon>Metamycoplasmataceae</taxon>
        <taxon>Mesomycoplasma</taxon>
    </lineage>
</organism>
<evidence type="ECO:0000313" key="2">
    <source>
        <dbReference type="EMBL" id="ATP59570.1"/>
    </source>
</evidence>
<dbReference type="Proteomes" id="UP000224629">
    <property type="component" value="Chromosome"/>
</dbReference>
<dbReference type="InterPro" id="IPR021301">
    <property type="entry name" value="DUF2779"/>
</dbReference>
<gene>
    <name evidence="2" type="ORF">CSW10_01220</name>
</gene>
<dbReference type="EMBL" id="CP024161">
    <property type="protein sequence ID" value="ATP59570.1"/>
    <property type="molecule type" value="Genomic_DNA"/>
</dbReference>